<dbReference type="EMBL" id="MWBQ01000207">
    <property type="protein sequence ID" value="OQA54547.1"/>
    <property type="molecule type" value="Genomic_DNA"/>
</dbReference>
<evidence type="ECO:0000256" key="2">
    <source>
        <dbReference type="ARBA" id="ARBA00022793"/>
    </source>
</evidence>
<dbReference type="PANTHER" id="PTHR33866:SF2">
    <property type="entry name" value="S-ADENOSYLMETHIONINE DECARBOXYLASE PROENZYME"/>
    <property type="match status" value="1"/>
</dbReference>
<evidence type="ECO:0000256" key="9">
    <source>
        <dbReference type="ARBA" id="ARBA00023317"/>
    </source>
</evidence>
<dbReference type="GO" id="GO:0004014">
    <property type="term" value="F:adenosylmethionine decarboxylase activity"/>
    <property type="evidence" value="ECO:0007669"/>
    <property type="project" value="UniProtKB-EC"/>
</dbReference>
<keyword evidence="2" id="KW-0210">Decarboxylase</keyword>
<dbReference type="InterPro" id="IPR003826">
    <property type="entry name" value="AdoMetDC_fam_prok"/>
</dbReference>
<dbReference type="Gene3D" id="3.60.90.10">
    <property type="entry name" value="S-adenosylmethionine decarboxylase"/>
    <property type="match status" value="1"/>
</dbReference>
<keyword evidence="5" id="KW-0620">Polyamine biosynthesis</keyword>
<dbReference type="Pfam" id="PF02675">
    <property type="entry name" value="AdoMet_dc"/>
    <property type="match status" value="1"/>
</dbReference>
<evidence type="ECO:0000256" key="7">
    <source>
        <dbReference type="ARBA" id="ARBA00023239"/>
    </source>
</evidence>
<sequence length="114" mass="13165">MEKEYLAKHLMIEIINSSYLNDAELMEDFLTNTAHLFGSEILVLKVHQFHPHGLSALMIMPESHIAVHTWPEYQFASMDIFLKASSEPSQSLPLIKKYFHPEDVKIVEIERGIN</sequence>
<evidence type="ECO:0000256" key="6">
    <source>
        <dbReference type="ARBA" id="ARBA00023145"/>
    </source>
</evidence>
<reference evidence="10" key="1">
    <citation type="submission" date="2017-02" db="EMBL/GenBank/DDBJ databases">
        <title>Delving into the versatile metabolic prowess of the omnipresent phylum Bacteroidetes.</title>
        <authorList>
            <person name="Nobu M.K."/>
            <person name="Mei R."/>
            <person name="Narihiro T."/>
            <person name="Kuroda K."/>
            <person name="Liu W.-T."/>
        </authorList>
    </citation>
    <scope>NUCLEOTIDE SEQUENCE</scope>
    <source>
        <strain evidence="10">ADurb.Bin276</strain>
    </source>
</reference>
<evidence type="ECO:0000256" key="1">
    <source>
        <dbReference type="ARBA" id="ARBA00001928"/>
    </source>
</evidence>
<keyword evidence="3" id="KW-0068">Autocatalytic cleavage</keyword>
<evidence type="ECO:0000256" key="3">
    <source>
        <dbReference type="ARBA" id="ARBA00022813"/>
    </source>
</evidence>
<comment type="caution">
    <text evidence="10">The sequence shown here is derived from an EMBL/GenBank/DDBJ whole genome shotgun (WGS) entry which is preliminary data.</text>
</comment>
<dbReference type="AlphaFoldDB" id="A0A1V5SJ96"/>
<organism evidence="10">
    <name type="scientific">Candidatus Atribacter allofermentans</name>
    <dbReference type="NCBI Taxonomy" id="1852833"/>
    <lineage>
        <taxon>Bacteria</taxon>
        <taxon>Pseudomonadati</taxon>
        <taxon>Atribacterota</taxon>
        <taxon>Atribacteria</taxon>
        <taxon>Atribacterales</taxon>
        <taxon>Atribacteraceae</taxon>
        <taxon>Atribacter</taxon>
    </lineage>
</organism>
<keyword evidence="4" id="KW-0745">Spermidine biosynthesis</keyword>
<comment type="cofactor">
    <cofactor evidence="1">
        <name>pyruvate</name>
        <dbReference type="ChEBI" id="CHEBI:15361"/>
    </cofactor>
</comment>
<accession>A0A1V5SJ96</accession>
<name>A0A1V5SJ96_9BACT</name>
<dbReference type="InterPro" id="IPR016067">
    <property type="entry name" value="S-AdoMet_deCO2ase_core"/>
</dbReference>
<dbReference type="EC" id="4.1.1.50" evidence="10"/>
<evidence type="ECO:0000256" key="8">
    <source>
        <dbReference type="ARBA" id="ARBA00023270"/>
    </source>
</evidence>
<dbReference type="NCBIfam" id="TIGR03330">
    <property type="entry name" value="SAM_DCase_Bsu"/>
    <property type="match status" value="1"/>
</dbReference>
<dbReference type="Proteomes" id="UP000485569">
    <property type="component" value="Unassembled WGS sequence"/>
</dbReference>
<keyword evidence="7 10" id="KW-0456">Lyase</keyword>
<dbReference type="PANTHER" id="PTHR33866">
    <property type="entry name" value="S-ADENOSYLMETHIONINE DECARBOXYLASE PROENZYME"/>
    <property type="match status" value="1"/>
</dbReference>
<dbReference type="GO" id="GO:0008295">
    <property type="term" value="P:spermidine biosynthetic process"/>
    <property type="evidence" value="ECO:0007669"/>
    <property type="project" value="UniProtKB-KW"/>
</dbReference>
<dbReference type="SUPFAM" id="SSF56276">
    <property type="entry name" value="S-adenosylmethionine decarboxylase"/>
    <property type="match status" value="1"/>
</dbReference>
<dbReference type="GO" id="GO:0005829">
    <property type="term" value="C:cytosol"/>
    <property type="evidence" value="ECO:0007669"/>
    <property type="project" value="TreeGrafter"/>
</dbReference>
<keyword evidence="8" id="KW-0704">Schiff base</keyword>
<evidence type="ECO:0000256" key="4">
    <source>
        <dbReference type="ARBA" id="ARBA00023066"/>
    </source>
</evidence>
<keyword evidence="9" id="KW-0670">Pyruvate</keyword>
<dbReference type="InterPro" id="IPR017716">
    <property type="entry name" value="S-AdoMet_deCOase_pro-enz"/>
</dbReference>
<protein>
    <submittedName>
        <fullName evidence="10">S-adenosylmethionine decarboxylase proenzyme</fullName>
        <ecNumber evidence="10">4.1.1.50</ecNumber>
    </submittedName>
</protein>
<keyword evidence="6" id="KW-0865">Zymogen</keyword>
<gene>
    <name evidence="10" type="primary">speH_2</name>
    <name evidence="10" type="ORF">BWY41_01996</name>
</gene>
<evidence type="ECO:0000256" key="5">
    <source>
        <dbReference type="ARBA" id="ARBA00023115"/>
    </source>
</evidence>
<proteinExistence type="predicted"/>
<evidence type="ECO:0000313" key="10">
    <source>
        <dbReference type="EMBL" id="OQA54547.1"/>
    </source>
</evidence>